<evidence type="ECO:0000256" key="1">
    <source>
        <dbReference type="SAM" id="MobiDB-lite"/>
    </source>
</evidence>
<proteinExistence type="predicted"/>
<evidence type="ECO:0000313" key="4">
    <source>
        <dbReference type="Proteomes" id="UP000233256"/>
    </source>
</evidence>
<protein>
    <recommendedName>
        <fullName evidence="2">Anti-sigma-28 factor FlgM C-terminal domain-containing protein</fullName>
    </recommendedName>
</protein>
<sequence>MVDIRKIDGTGIIQPGKSRANKSNGNVDYDSLINANAGKAKNGVEVNRTAGQSTPVGLDPRFAGMKIDPRIAFRDEISLVMNASPANGSSEISGDSARIDRIEKLKAMIQNGTYDISPEKVADRILKRGTFL</sequence>
<comment type="caution">
    <text evidence="3">The sequence shown here is derived from an EMBL/GenBank/DDBJ whole genome shotgun (WGS) entry which is preliminary data.</text>
</comment>
<evidence type="ECO:0000259" key="2">
    <source>
        <dbReference type="Pfam" id="PF04316"/>
    </source>
</evidence>
<reference evidence="3 4" key="1">
    <citation type="journal article" date="2017" name="ISME J.">
        <title>Potential for microbial H2 and metal transformations associated with novel bacteria and archaea in deep terrestrial subsurface sediments.</title>
        <authorList>
            <person name="Hernsdorf A.W."/>
            <person name="Amano Y."/>
            <person name="Miyakawa K."/>
            <person name="Ise K."/>
            <person name="Suzuki Y."/>
            <person name="Anantharaman K."/>
            <person name="Probst A."/>
            <person name="Burstein D."/>
            <person name="Thomas B.C."/>
            <person name="Banfield J.F."/>
        </authorList>
    </citation>
    <scope>NUCLEOTIDE SEQUENCE [LARGE SCALE GENOMIC DNA]</scope>
    <source>
        <strain evidence="3">HGW-Wallbacteria-1</strain>
    </source>
</reference>
<gene>
    <name evidence="3" type="ORF">CVV64_07205</name>
</gene>
<dbReference type="Proteomes" id="UP000233256">
    <property type="component" value="Unassembled WGS sequence"/>
</dbReference>
<accession>A0A2N1PT70</accession>
<dbReference type="AlphaFoldDB" id="A0A2N1PT70"/>
<dbReference type="InterPro" id="IPR031316">
    <property type="entry name" value="FlgM_C"/>
</dbReference>
<feature type="region of interest" description="Disordered" evidence="1">
    <location>
        <begin position="1"/>
        <end position="26"/>
    </location>
</feature>
<name>A0A2N1PT70_9BACT</name>
<dbReference type="EMBL" id="PGXC01000003">
    <property type="protein sequence ID" value="PKK91534.1"/>
    <property type="molecule type" value="Genomic_DNA"/>
</dbReference>
<organism evidence="3 4">
    <name type="scientific">Candidatus Wallbacteria bacterium HGW-Wallbacteria-1</name>
    <dbReference type="NCBI Taxonomy" id="2013854"/>
    <lineage>
        <taxon>Bacteria</taxon>
        <taxon>Candidatus Walliibacteriota</taxon>
    </lineage>
</organism>
<dbReference type="InterPro" id="IPR035890">
    <property type="entry name" value="Anti-sigma-28_factor_FlgM_sf"/>
</dbReference>
<evidence type="ECO:0000313" key="3">
    <source>
        <dbReference type="EMBL" id="PKK91534.1"/>
    </source>
</evidence>
<dbReference type="Pfam" id="PF04316">
    <property type="entry name" value="FlgM"/>
    <property type="match status" value="1"/>
</dbReference>
<dbReference type="SUPFAM" id="SSF101498">
    <property type="entry name" value="Anti-sigma factor FlgM"/>
    <property type="match status" value="1"/>
</dbReference>
<feature type="domain" description="Anti-sigma-28 factor FlgM C-terminal" evidence="2">
    <location>
        <begin position="93"/>
        <end position="127"/>
    </location>
</feature>